<sequence>MPRNSFITRLTSSSKTPMGALRLPPAALSEGRPVSAGTPRSRWAAAEVSIEGEGRGGGGGERERVQQDSHGGPSAKALRGAALAFTPRTPWSTRAEESAPH</sequence>
<evidence type="ECO:0000313" key="3">
    <source>
        <dbReference type="Proteomes" id="UP001189429"/>
    </source>
</evidence>
<protein>
    <submittedName>
        <fullName evidence="2">Uncharacterized protein</fullName>
    </submittedName>
</protein>
<proteinExistence type="predicted"/>
<keyword evidence="3" id="KW-1185">Reference proteome</keyword>
<gene>
    <name evidence="2" type="ORF">PCOR1329_LOCUS40367</name>
</gene>
<feature type="region of interest" description="Disordered" evidence="1">
    <location>
        <begin position="1"/>
        <end position="101"/>
    </location>
</feature>
<feature type="compositionally biased region" description="Polar residues" evidence="1">
    <location>
        <begin position="1"/>
        <end position="16"/>
    </location>
</feature>
<reference evidence="2" key="1">
    <citation type="submission" date="2023-10" db="EMBL/GenBank/DDBJ databases">
        <authorList>
            <person name="Chen Y."/>
            <person name="Shah S."/>
            <person name="Dougan E. K."/>
            <person name="Thang M."/>
            <person name="Chan C."/>
        </authorList>
    </citation>
    <scope>NUCLEOTIDE SEQUENCE [LARGE SCALE GENOMIC DNA]</scope>
</reference>
<name>A0ABN9TN60_9DINO</name>
<comment type="caution">
    <text evidence="2">The sequence shown here is derived from an EMBL/GenBank/DDBJ whole genome shotgun (WGS) entry which is preliminary data.</text>
</comment>
<organism evidence="2 3">
    <name type="scientific">Prorocentrum cordatum</name>
    <dbReference type="NCBI Taxonomy" id="2364126"/>
    <lineage>
        <taxon>Eukaryota</taxon>
        <taxon>Sar</taxon>
        <taxon>Alveolata</taxon>
        <taxon>Dinophyceae</taxon>
        <taxon>Prorocentrales</taxon>
        <taxon>Prorocentraceae</taxon>
        <taxon>Prorocentrum</taxon>
    </lineage>
</organism>
<evidence type="ECO:0000313" key="2">
    <source>
        <dbReference type="EMBL" id="CAK0847026.1"/>
    </source>
</evidence>
<dbReference type="Proteomes" id="UP001189429">
    <property type="component" value="Unassembled WGS sequence"/>
</dbReference>
<evidence type="ECO:0000256" key="1">
    <source>
        <dbReference type="SAM" id="MobiDB-lite"/>
    </source>
</evidence>
<dbReference type="EMBL" id="CAUYUJ010014865">
    <property type="protein sequence ID" value="CAK0847026.1"/>
    <property type="molecule type" value="Genomic_DNA"/>
</dbReference>
<accession>A0ABN9TN60</accession>